<feature type="compositionally biased region" description="Basic and acidic residues" evidence="1">
    <location>
        <begin position="1"/>
        <end position="24"/>
    </location>
</feature>
<evidence type="ECO:0000313" key="3">
    <source>
        <dbReference type="Proteomes" id="UP001642464"/>
    </source>
</evidence>
<reference evidence="2 3" key="1">
    <citation type="submission" date="2024-02" db="EMBL/GenBank/DDBJ databases">
        <authorList>
            <person name="Chen Y."/>
            <person name="Shah S."/>
            <person name="Dougan E. K."/>
            <person name="Thang M."/>
            <person name="Chan C."/>
        </authorList>
    </citation>
    <scope>NUCLEOTIDE SEQUENCE [LARGE SCALE GENOMIC DNA]</scope>
</reference>
<dbReference type="EMBL" id="CAXAMM010043431">
    <property type="protein sequence ID" value="CAK9109998.1"/>
    <property type="molecule type" value="Genomic_DNA"/>
</dbReference>
<gene>
    <name evidence="2" type="ORF">SCF082_LOCUS51097</name>
</gene>
<protein>
    <submittedName>
        <fullName evidence="2">Uncharacterized protein</fullName>
    </submittedName>
</protein>
<accession>A0ABP0SCD2</accession>
<organism evidence="2 3">
    <name type="scientific">Durusdinium trenchii</name>
    <dbReference type="NCBI Taxonomy" id="1381693"/>
    <lineage>
        <taxon>Eukaryota</taxon>
        <taxon>Sar</taxon>
        <taxon>Alveolata</taxon>
        <taxon>Dinophyceae</taxon>
        <taxon>Suessiales</taxon>
        <taxon>Symbiodiniaceae</taxon>
        <taxon>Durusdinium</taxon>
    </lineage>
</organism>
<feature type="region of interest" description="Disordered" evidence="1">
    <location>
        <begin position="929"/>
        <end position="963"/>
    </location>
</feature>
<feature type="compositionally biased region" description="Polar residues" evidence="1">
    <location>
        <begin position="27"/>
        <end position="36"/>
    </location>
</feature>
<dbReference type="Proteomes" id="UP001642464">
    <property type="component" value="Unassembled WGS sequence"/>
</dbReference>
<feature type="compositionally biased region" description="Low complexity" evidence="1">
    <location>
        <begin position="943"/>
        <end position="952"/>
    </location>
</feature>
<sequence length="1203" mass="133244">MEEKAECEQDKWEEEMKQFVKEEVGEQPQTSDSEQQVKAAAGDESDNTVTPSLRHWLLNKKPSLQPENFRETVLHVTEALLEDHGGPVQYLTKVLGTEPGESWDMFARDLDSHFPRRPDLSYHNSLVLPNDNTEVFNLSLYQLGWVKDCSSKPATFKITARRLIDEYLCGSFVTEGDPILLFQSPTTWYEVDDGRGPLFFAHYLKGAARATSILFLAHVLIYHLQADVASLHPELQASLQTVRARRGIAATDAASIALENAKLSARGDIRKAHDTTTWLSKLSLLKQKGLSPPEVIKRWNDSATKESSLLGSKRTALLQLLDLPDSSIQLLLDHSSHFGPEGTAFANETFANKRLSPGYVPRGLEKSWAKRLTVTHEGWRLFVRYVHESHMRKPAGMRKRWDKEMLEEALNLSQCITSCIEEATAQHPITMEAIETQVIAPFLDGNVTMELEVQALVSEAKASFQVAELSCFKELIATCLSKRDEKLTLLGHGPKIAPGQLEEQAFELAMSSLDHDICSFMSWRTKCQDRDSALYFQQLQHTGKRHGQAKDMATALFQSGPSWQLQLSTIDKRDTTNLQSVQSMVQRIMKHNQLQSPEQIHVICIANWSSPSTYAGASQKAQANLLGGIINGPGTHLGIALTPTHFYKKGSLFKAEQACMTLLGNACLNTDSRMALAYSGKRDDRERRALMQPGVVLFPGGSDEQKGKEVWQLFRGASVFQCAVVTDVDMLSSNEMHVIEDMHEEALPSSSDNSTHVSQAEKHQQIGLDAARKLLQAVLPRELPHRAAILVLDATAHTMEFAKAVYIERASKSCTIPLYYLGLSETEGEKEWQTHHMNSWLSEGFLDGSLALPVGAPALMSKELPAELATSLPPKPELTTLVWSEKKVDGLQTLRTPDKLLQTWHDHSLFGRRFQEWLKATRESVPLDCKEGDKEKANKKRGATSAAGTSSSLGGGPQEPPTKAIKMDDAALQPIDLQDLPKPLCWQATLPSQSTKGKGNVVKLVIVVGKRVFLSNEGAADVNIAGGTTIAGYYKGSFHMKGGKGKKAEEELEVRETDCQYILEDSSSEVLFEGKLTTMGKIVAQKRALTPLSVNVCYYDLVDQPLPGEATNFNMTAKNLVLFRPENAPTSEEKKTTDGAYQLPLTSMAGCLDTARWATSCTKLVWSVKWTQRGLMPIRPLIASCRPIVVPQGKAVELTAPSP</sequence>
<keyword evidence="3" id="KW-1185">Reference proteome</keyword>
<feature type="region of interest" description="Disordered" evidence="1">
    <location>
        <begin position="1"/>
        <end position="49"/>
    </location>
</feature>
<evidence type="ECO:0000256" key="1">
    <source>
        <dbReference type="SAM" id="MobiDB-lite"/>
    </source>
</evidence>
<evidence type="ECO:0000313" key="2">
    <source>
        <dbReference type="EMBL" id="CAK9109998.1"/>
    </source>
</evidence>
<proteinExistence type="predicted"/>
<comment type="caution">
    <text evidence="2">The sequence shown here is derived from an EMBL/GenBank/DDBJ whole genome shotgun (WGS) entry which is preliminary data.</text>
</comment>
<name>A0ABP0SCD2_9DINO</name>